<dbReference type="PROSITE" id="PS50075">
    <property type="entry name" value="CARRIER"/>
    <property type="match status" value="1"/>
</dbReference>
<dbReference type="InterPro" id="IPR013154">
    <property type="entry name" value="ADH-like_N"/>
</dbReference>
<keyword evidence="3" id="KW-0808">Transferase</keyword>
<dbReference type="InterPro" id="IPR011032">
    <property type="entry name" value="GroES-like_sf"/>
</dbReference>
<dbReference type="InterPro" id="IPR016036">
    <property type="entry name" value="Malonyl_transacylase_ACP-bd"/>
</dbReference>
<dbReference type="PROSITE" id="PS52004">
    <property type="entry name" value="KS3_2"/>
    <property type="match status" value="1"/>
</dbReference>
<dbReference type="FunFam" id="3.40.50.720:FF:000209">
    <property type="entry name" value="Polyketide synthase Pks12"/>
    <property type="match status" value="1"/>
</dbReference>
<dbReference type="Pfam" id="PF08242">
    <property type="entry name" value="Methyltransf_12"/>
    <property type="match status" value="1"/>
</dbReference>
<dbReference type="GO" id="GO:0006633">
    <property type="term" value="P:fatty acid biosynthetic process"/>
    <property type="evidence" value="ECO:0007669"/>
    <property type="project" value="InterPro"/>
</dbReference>
<dbReference type="InterPro" id="IPR014043">
    <property type="entry name" value="Acyl_transferase_dom"/>
</dbReference>
<evidence type="ECO:0000259" key="10">
    <source>
        <dbReference type="PROSITE" id="PS50075"/>
    </source>
</evidence>
<dbReference type="SMART" id="SM00827">
    <property type="entry name" value="PKS_AT"/>
    <property type="match status" value="1"/>
</dbReference>
<feature type="region of interest" description="N-terminal hotdog fold" evidence="8">
    <location>
        <begin position="1040"/>
        <end position="1173"/>
    </location>
</feature>
<dbReference type="SUPFAM" id="SSF55048">
    <property type="entry name" value="Probable ACP-binding domain of malonyl-CoA ACP transacylase"/>
    <property type="match status" value="1"/>
</dbReference>
<dbReference type="Pfam" id="PF14765">
    <property type="entry name" value="PS-DH"/>
    <property type="match status" value="1"/>
</dbReference>
<dbReference type="PANTHER" id="PTHR43775">
    <property type="entry name" value="FATTY ACID SYNTHASE"/>
    <property type="match status" value="1"/>
</dbReference>
<evidence type="ECO:0000313" key="14">
    <source>
        <dbReference type="Proteomes" id="UP000696280"/>
    </source>
</evidence>
<name>A0A9N9L5M4_9HELO</name>
<proteinExistence type="predicted"/>
<dbReference type="Pfam" id="PF21089">
    <property type="entry name" value="PKS_DH_N"/>
    <property type="match status" value="1"/>
</dbReference>
<dbReference type="InterPro" id="IPR020843">
    <property type="entry name" value="ER"/>
</dbReference>
<dbReference type="CDD" id="cd05274">
    <property type="entry name" value="KR_FAS_SDR_x"/>
    <property type="match status" value="1"/>
</dbReference>
<keyword evidence="4" id="KW-0521">NADP</keyword>
<dbReference type="PANTHER" id="PTHR43775:SF29">
    <property type="entry name" value="ASPERFURANONE POLYKETIDE SYNTHASE AFOG-RELATED"/>
    <property type="match status" value="1"/>
</dbReference>
<dbReference type="SMART" id="SM00826">
    <property type="entry name" value="PKS_DH"/>
    <property type="match status" value="1"/>
</dbReference>
<dbReference type="InterPro" id="IPR014030">
    <property type="entry name" value="Ketoacyl_synth_N"/>
</dbReference>
<dbReference type="SUPFAM" id="SSF53901">
    <property type="entry name" value="Thiolase-like"/>
    <property type="match status" value="1"/>
</dbReference>
<dbReference type="GO" id="GO:0031177">
    <property type="term" value="F:phosphopantetheine binding"/>
    <property type="evidence" value="ECO:0007669"/>
    <property type="project" value="InterPro"/>
</dbReference>
<evidence type="ECO:0000256" key="6">
    <source>
        <dbReference type="ARBA" id="ARBA00023268"/>
    </source>
</evidence>
<dbReference type="PROSITE" id="PS52019">
    <property type="entry name" value="PKS_MFAS_DH"/>
    <property type="match status" value="1"/>
</dbReference>
<dbReference type="InterPro" id="IPR049551">
    <property type="entry name" value="PKS_DH_C"/>
</dbReference>
<dbReference type="InterPro" id="IPR029063">
    <property type="entry name" value="SAM-dependent_MTases_sf"/>
</dbReference>
<dbReference type="Gene3D" id="3.90.180.10">
    <property type="entry name" value="Medium-chain alcohol dehydrogenases, catalytic domain"/>
    <property type="match status" value="1"/>
</dbReference>
<dbReference type="InterPro" id="IPR042104">
    <property type="entry name" value="PKS_dehydratase_sf"/>
</dbReference>
<dbReference type="InterPro" id="IPR036291">
    <property type="entry name" value="NAD(P)-bd_dom_sf"/>
</dbReference>
<dbReference type="InterPro" id="IPR016039">
    <property type="entry name" value="Thiolase-like"/>
</dbReference>
<evidence type="ECO:0000256" key="7">
    <source>
        <dbReference type="ARBA" id="ARBA00023315"/>
    </source>
</evidence>
<dbReference type="SMART" id="SM00823">
    <property type="entry name" value="PKS_PP"/>
    <property type="match status" value="1"/>
</dbReference>
<dbReference type="Gene3D" id="3.40.366.10">
    <property type="entry name" value="Malonyl-Coenzyme A Acyl Carrier Protein, domain 2"/>
    <property type="match status" value="1"/>
</dbReference>
<evidence type="ECO:0000259" key="11">
    <source>
        <dbReference type="PROSITE" id="PS52004"/>
    </source>
</evidence>
<dbReference type="GO" id="GO:0016491">
    <property type="term" value="F:oxidoreductase activity"/>
    <property type="evidence" value="ECO:0007669"/>
    <property type="project" value="UniProtKB-KW"/>
</dbReference>
<dbReference type="Pfam" id="PF00698">
    <property type="entry name" value="Acyl_transf_1"/>
    <property type="match status" value="1"/>
</dbReference>
<dbReference type="Pfam" id="PF13602">
    <property type="entry name" value="ADH_zinc_N_2"/>
    <property type="match status" value="1"/>
</dbReference>
<dbReference type="InterPro" id="IPR013217">
    <property type="entry name" value="Methyltransf_12"/>
</dbReference>
<dbReference type="SUPFAM" id="SSF52151">
    <property type="entry name" value="FabD/lysophospholipase-like"/>
    <property type="match status" value="1"/>
</dbReference>
<dbReference type="CDD" id="cd02440">
    <property type="entry name" value="AdoMet_MTases"/>
    <property type="match status" value="1"/>
</dbReference>
<protein>
    <recommendedName>
        <fullName evidence="15">Polyketide synthase</fullName>
    </recommendedName>
</protein>
<feature type="active site" description="Proton acceptor; for dehydratase activity" evidence="8">
    <location>
        <position position="1072"/>
    </location>
</feature>
<dbReference type="InterPro" id="IPR013968">
    <property type="entry name" value="PKS_KR"/>
</dbReference>
<feature type="domain" description="PKS/mFAS DH" evidence="12">
    <location>
        <begin position="1040"/>
        <end position="1369"/>
    </location>
</feature>
<dbReference type="Pfam" id="PF08240">
    <property type="entry name" value="ADH_N"/>
    <property type="match status" value="1"/>
</dbReference>
<dbReference type="InterPro" id="IPR050091">
    <property type="entry name" value="PKS_NRPS_Biosynth_Enz"/>
</dbReference>
<gene>
    <name evidence="13" type="ORF">HYFRA_00002327</name>
</gene>
<evidence type="ECO:0000259" key="12">
    <source>
        <dbReference type="PROSITE" id="PS52019"/>
    </source>
</evidence>
<dbReference type="InterPro" id="IPR020841">
    <property type="entry name" value="PKS_Beta-ketoAc_synthase_dom"/>
</dbReference>
<dbReference type="InterPro" id="IPR049552">
    <property type="entry name" value="PKS_DH_N"/>
</dbReference>
<dbReference type="PROSITE" id="PS00606">
    <property type="entry name" value="KS3_1"/>
    <property type="match status" value="1"/>
</dbReference>
<dbReference type="Pfam" id="PF00109">
    <property type="entry name" value="ketoacyl-synt"/>
    <property type="match status" value="1"/>
</dbReference>
<dbReference type="InterPro" id="IPR032821">
    <property type="entry name" value="PKS_assoc"/>
</dbReference>
<keyword evidence="5" id="KW-0560">Oxidoreductase</keyword>
<feature type="domain" description="Ketosynthase family 3 (KS3)" evidence="11">
    <location>
        <begin position="80"/>
        <end position="514"/>
    </location>
</feature>
<keyword evidence="2" id="KW-0597">Phosphoprotein</keyword>
<evidence type="ECO:0000256" key="3">
    <source>
        <dbReference type="ARBA" id="ARBA00022679"/>
    </source>
</evidence>
<dbReference type="PROSITE" id="PS01162">
    <property type="entry name" value="QOR_ZETA_CRYSTAL"/>
    <property type="match status" value="1"/>
</dbReference>
<dbReference type="InterPro" id="IPR057326">
    <property type="entry name" value="KR_dom"/>
</dbReference>
<evidence type="ECO:0000256" key="8">
    <source>
        <dbReference type="PROSITE-ProRule" id="PRU01363"/>
    </source>
</evidence>
<dbReference type="GO" id="GO:0044550">
    <property type="term" value="P:secondary metabolite biosynthetic process"/>
    <property type="evidence" value="ECO:0007669"/>
    <property type="project" value="UniProtKB-ARBA"/>
</dbReference>
<comment type="caution">
    <text evidence="13">The sequence shown here is derived from an EMBL/GenBank/DDBJ whole genome shotgun (WGS) entry which is preliminary data.</text>
</comment>
<dbReference type="Gene3D" id="3.40.47.10">
    <property type="match status" value="1"/>
</dbReference>
<dbReference type="SUPFAM" id="SSF51735">
    <property type="entry name" value="NAD(P)-binding Rossmann-fold domains"/>
    <property type="match status" value="2"/>
</dbReference>
<dbReference type="InterPro" id="IPR020806">
    <property type="entry name" value="PKS_PP-bd"/>
</dbReference>
<dbReference type="Pfam" id="PF08659">
    <property type="entry name" value="KR"/>
    <property type="match status" value="1"/>
</dbReference>
<keyword evidence="14" id="KW-1185">Reference proteome</keyword>
<dbReference type="SUPFAM" id="SSF47336">
    <property type="entry name" value="ACP-like"/>
    <property type="match status" value="1"/>
</dbReference>
<dbReference type="Gene3D" id="3.40.50.150">
    <property type="entry name" value="Vaccinia Virus protein VP39"/>
    <property type="match status" value="1"/>
</dbReference>
<dbReference type="GO" id="GO:0008270">
    <property type="term" value="F:zinc ion binding"/>
    <property type="evidence" value="ECO:0007669"/>
    <property type="project" value="InterPro"/>
</dbReference>
<dbReference type="SUPFAM" id="SSF50129">
    <property type="entry name" value="GroES-like"/>
    <property type="match status" value="1"/>
</dbReference>
<accession>A0A9N9L5M4</accession>
<dbReference type="InterPro" id="IPR014031">
    <property type="entry name" value="Ketoacyl_synth_C"/>
</dbReference>
<organism evidence="13 14">
    <name type="scientific">Hymenoscyphus fraxineus</name>
    <dbReference type="NCBI Taxonomy" id="746836"/>
    <lineage>
        <taxon>Eukaryota</taxon>
        <taxon>Fungi</taxon>
        <taxon>Dikarya</taxon>
        <taxon>Ascomycota</taxon>
        <taxon>Pezizomycotina</taxon>
        <taxon>Leotiomycetes</taxon>
        <taxon>Helotiales</taxon>
        <taxon>Helotiaceae</taxon>
        <taxon>Hymenoscyphus</taxon>
    </lineage>
</organism>
<dbReference type="CDD" id="cd00833">
    <property type="entry name" value="PKS"/>
    <property type="match status" value="1"/>
</dbReference>
<dbReference type="SMART" id="SM00825">
    <property type="entry name" value="PKS_KS"/>
    <property type="match status" value="1"/>
</dbReference>
<dbReference type="GO" id="GO:0004312">
    <property type="term" value="F:fatty acid synthase activity"/>
    <property type="evidence" value="ECO:0007669"/>
    <property type="project" value="TreeGrafter"/>
</dbReference>
<dbReference type="Pfam" id="PF23297">
    <property type="entry name" value="ACP_SdgA_C"/>
    <property type="match status" value="1"/>
</dbReference>
<keyword evidence="7" id="KW-0012">Acyltransferase</keyword>
<dbReference type="Gene3D" id="3.10.129.110">
    <property type="entry name" value="Polyketide synthase dehydratase"/>
    <property type="match status" value="1"/>
</dbReference>
<evidence type="ECO:0000256" key="5">
    <source>
        <dbReference type="ARBA" id="ARBA00023002"/>
    </source>
</evidence>
<dbReference type="Proteomes" id="UP000696280">
    <property type="component" value="Unassembled WGS sequence"/>
</dbReference>
<dbReference type="EMBL" id="CAJVRL010000103">
    <property type="protein sequence ID" value="CAG8960790.1"/>
    <property type="molecule type" value="Genomic_DNA"/>
</dbReference>
<dbReference type="Pfam" id="PF16197">
    <property type="entry name" value="KAsynt_C_assoc"/>
    <property type="match status" value="1"/>
</dbReference>
<sequence>PTTSGGAEDNNSLAVAVTVNKRRFEQISNQDDPQNHLPSKRTRRRNNILPQEDLMDDVQSSSDAPKGATTAEAQMSEDKLEAIAIIGVSLRFAQDATSPAGFWDMMMAGRSAATDIPKDRFNVDAFYKAGSSKTGLLNARGGHFVKENIAAFDAPFFTMTPAEAESMDPLQRWLLETSYEALENAGVPIHTIAGSKTSVHIGAFLREYEFMLCRDPQMKAKYKASGTAFAMLANRLSWFFDLMGPSVAIDTACSSSLYALHQACQSLRSGDSTMGIVGGCNLFYNPDSMTELTDLNFLSKDSRCYSFDHRANGYSRGEGFGIVILKKLSDALRDGDTIRAVIRATGTNQDGRTPGITQPSSQAQQVLIRDTYAAGGLDMSLTRFFEAHGTGTPMGDPLEAKAIHSAFQESSTKDQPLYVGAVKTNIGHCEGAAGVAGLIKAIMILEKGVIPPNTNFERPNPKILVDKWNIKVCKFSFTCFFPLEPTPWPTDGLRRASVNSFGFGGANAHAVLDDAYNYLKSRGLVGKHCTVPLPPKRDELMTSPQIISGSTGSSKTEQARLFVWSAAEESGVKRLADVYSKYTRSSLSASTPDFLANLSYTLSEKRSNLPWKGFAVADSVESLQYCLDNGLTTPIRSGRPPTLGFIFTGQGAQWYAMGRELLEYPVFKSIVEEASTAFRSFGCSWDLIDELMQSQQASRLSEPGLSQPICTALQIALVELMKTWNILPSVVIGHSSGEIATAYTVGGLSRFSAWKVAYYRGVVSQRLKDHGKAKMAMMSVGLSEAEAKEFLKESGICGDDVTIACHNSNKNVTLSGNAQAIDALDARFQKTEIFARKLKVDIAYHSKYMNAVATEYEQFLTDLQPGTPLVEKVSMFSSVTGTLISPAELSSSSYWVQNMTHPVLFLQAVNNICSDAKGMGGRRLGKASVRIDHLIEVGPHAALQGPLKEILSHTQRGKEIKYNSVLSRHKSAISTSLDLAGVLHSIGYVVDIATINSQGSSTENVSMLTDLPAYPFNHTKLHWLESRLSRNLRFRPHSHHELLGSTVPDWNPQNARWRNIISLEDHPWVEDHKVNGVCLYPAAGMLIMALEAARQVADAERQIVGYRFKDVLVKNAIVLKSSDAKVETELELSPNGERNGEFLLWNTFRLFTYENDSSSEACTGLIAVEYLDTRNDGVSSHEQRNARLSALVDKHKLEKQKCRDAISETEIYKHLTQAGLEYGPTFQTMRGVTCDNDGGASANVDLQEWKAHTTNTDIEPHFIHPAALDTILQLGIVALSDGGKKKISTMVPTRFDELWLSAKGNMMSPLTADGAPNTHVIEAHSKAIMNGPRFCDVSVTAVDAESGLPRLSMAFGATSVTAAESGLSSPAIKPLAYNLEWKPDLDLLKNDEISSYCASRVDKGRFRPASEHKVDEKLLYCTLIFWRANQGLGKDVSVHPKYAAWMKHMLSDEKLGPRFTRSQLHELSNNRTFMNWLEVTVEKCDPEGRMMARVGRNLQGILNGTVNSMELLFKDEAMSEYYRHASTAYKAFSEVNAYIDALSHKNPNLKVLEIGAGTGSGTMDLMEVLTHHGDNEAGSPRFSEYQFTDISPSFFKDAQEKFKDFKDRFHFSVLDISKDPVGQGLKEDYYDLVVASNVLHATQNIDTTLKNVHKVLKPGGKMVLYEFIAPESIRVGFIFGLFSGWWLSSEPNRVWSPLMPENQWDASLLNSGFGGIDCSFRDFEGDERSISGMLATALKKPEDPMEIESGGVYLVNSDITTVKNCFARELQNDVLNSMQLGANIIPLSDVDILDLRGSTCIILPTQHKFLLHEISEKDFGRIKKITSSAKHLLWVSYNSANPESNPTQGMIDGFRRSLSNELPELKFASLLLPDPQSQRGNGTDYISQVLKKLISPENEDMDLEYQVRDGLICVPRLVEANYMNKFLAAKKHQQPPQPTSFRQGHSRSLKLAMGAVASLDSFHFVDDERVSAPLGDTEIEIEVKASGLNFKDVLVALGQVSEYQIGIECAGIVSRTGRNTDFNVGDRVCAIVDESLSTFARCDSKCAVAVPENVRLVEAAALPISFSTAYFSINNLAKLTRGETVLIHSGAGGLGQACIQLAKLHGAEIFTTVGTKEKKEFLMGQYDIPDSHIFSSHTNEFVDAIKSATNGRGVDVIINSLSGEGLRNTWECIAPFGRFIETSMKDAISHNSLPMVAFSRMATFSGVHLIYLKNNNKNVMKQVLGDVMKLMEERKINAQEPLNIFNAGQIEDGFRLIQSGKSMGKVVIEFGEDDVVKAVPSTLPTYNFEETATYLIAGGLGGLGKSLALWMVNRGAKNLVLLSRSGPKDDTAKSFLKSLKRQGVNVMAPPCDITDRKSLSKVLAECSSCMPPIKGCIQSTMVLQDSTFDNMTRESYNAAVLPKVDGSWNLHLLLPRNLDFFVFLSSSSGIVGWHGQSNYASGNTYQDTLARHLTANGLRKAMSLDLGGIYSAGYVSTKDGLARQLESHGFIVSEEQELHRMLEYCCDPALETGHPIHSQLVTGFETPANMRAKGVDIPSWCNAPLFANLLQIRDRTAISSSEHSTSETFAEKVVNLTTDAEIGKEIVEAVAEKLAKTLAIDKGDIDTRKPMHIYGVDSLAAVEVRSWMKRCLGCEVAVFEILGNASIGELGRGLVGRCEFLRR</sequence>
<feature type="region of interest" description="Disordered" evidence="9">
    <location>
        <begin position="24"/>
        <end position="75"/>
    </location>
</feature>
<dbReference type="SUPFAM" id="SSF53335">
    <property type="entry name" value="S-adenosyl-L-methionine-dependent methyltransferases"/>
    <property type="match status" value="1"/>
</dbReference>
<dbReference type="InterPro" id="IPR036736">
    <property type="entry name" value="ACP-like_sf"/>
</dbReference>
<evidence type="ECO:0000256" key="4">
    <source>
        <dbReference type="ARBA" id="ARBA00022857"/>
    </source>
</evidence>
<keyword evidence="1" id="KW-0596">Phosphopantetheine</keyword>
<dbReference type="InterPro" id="IPR009081">
    <property type="entry name" value="PP-bd_ACP"/>
</dbReference>
<feature type="domain" description="Carrier" evidence="10">
    <location>
        <begin position="2581"/>
        <end position="2658"/>
    </location>
</feature>
<dbReference type="SMART" id="SM00822">
    <property type="entry name" value="PKS_KR"/>
    <property type="match status" value="1"/>
</dbReference>
<dbReference type="SMART" id="SM00829">
    <property type="entry name" value="PKS_ER"/>
    <property type="match status" value="1"/>
</dbReference>
<dbReference type="GO" id="GO:0004315">
    <property type="term" value="F:3-oxoacyl-[acyl-carrier-protein] synthase activity"/>
    <property type="evidence" value="ECO:0007669"/>
    <property type="project" value="InterPro"/>
</dbReference>
<evidence type="ECO:0000313" key="13">
    <source>
        <dbReference type="EMBL" id="CAG8960790.1"/>
    </source>
</evidence>
<dbReference type="OrthoDB" id="329835at2759"/>
<evidence type="ECO:0000256" key="1">
    <source>
        <dbReference type="ARBA" id="ARBA00022450"/>
    </source>
</evidence>
<dbReference type="InterPro" id="IPR001227">
    <property type="entry name" value="Ac_transferase_dom_sf"/>
</dbReference>
<evidence type="ECO:0000256" key="9">
    <source>
        <dbReference type="SAM" id="MobiDB-lite"/>
    </source>
</evidence>
<dbReference type="InterPro" id="IPR018201">
    <property type="entry name" value="Ketoacyl_synth_AS"/>
</dbReference>
<evidence type="ECO:0008006" key="15">
    <source>
        <dbReference type="Google" id="ProtNLM"/>
    </source>
</evidence>
<dbReference type="InterPro" id="IPR016035">
    <property type="entry name" value="Acyl_Trfase/lysoPLipase"/>
</dbReference>
<reference evidence="13" key="1">
    <citation type="submission" date="2021-07" db="EMBL/GenBank/DDBJ databases">
        <authorList>
            <person name="Durling M."/>
        </authorList>
    </citation>
    <scope>NUCLEOTIDE SEQUENCE</scope>
</reference>
<dbReference type="InterPro" id="IPR049900">
    <property type="entry name" value="PKS_mFAS_DH"/>
</dbReference>
<feature type="region of interest" description="C-terminal hotdog fold" evidence="8">
    <location>
        <begin position="1203"/>
        <end position="1369"/>
    </location>
</feature>
<evidence type="ECO:0000256" key="2">
    <source>
        <dbReference type="ARBA" id="ARBA00022553"/>
    </source>
</evidence>
<dbReference type="Gene3D" id="3.40.50.720">
    <property type="entry name" value="NAD(P)-binding Rossmann-like Domain"/>
    <property type="match status" value="2"/>
</dbReference>
<dbReference type="InterPro" id="IPR002364">
    <property type="entry name" value="Quin_OxRdtase/zeta-crystal_CS"/>
</dbReference>
<feature type="active site" description="Proton donor; for dehydratase activity" evidence="8">
    <location>
        <position position="1269"/>
    </location>
</feature>
<dbReference type="CDD" id="cd05195">
    <property type="entry name" value="enoyl_red"/>
    <property type="match status" value="1"/>
</dbReference>
<dbReference type="InterPro" id="IPR056501">
    <property type="entry name" value="NAD-bd_HRPKS_sdrA"/>
</dbReference>
<dbReference type="Pfam" id="PF23114">
    <property type="entry name" value="NAD-bd_HRPKS_sdrA"/>
    <property type="match status" value="1"/>
</dbReference>
<keyword evidence="6" id="KW-0511">Multifunctional enzyme</keyword>
<dbReference type="Pfam" id="PF02801">
    <property type="entry name" value="Ketoacyl-synt_C"/>
    <property type="match status" value="1"/>
</dbReference>
<dbReference type="GO" id="GO:1901336">
    <property type="term" value="P:lactone biosynthetic process"/>
    <property type="evidence" value="ECO:0007669"/>
    <property type="project" value="UniProtKB-ARBA"/>
</dbReference>
<feature type="non-terminal residue" evidence="13">
    <location>
        <position position="1"/>
    </location>
</feature>
<dbReference type="Gene3D" id="1.10.1200.10">
    <property type="entry name" value="ACP-like"/>
    <property type="match status" value="1"/>
</dbReference>
<dbReference type="InterPro" id="IPR020807">
    <property type="entry name" value="PKS_DH"/>
</dbReference>